<protein>
    <submittedName>
        <fullName evidence="2">Uncharacterized protein</fullName>
    </submittedName>
</protein>
<evidence type="ECO:0000256" key="1">
    <source>
        <dbReference type="SAM" id="Phobius"/>
    </source>
</evidence>
<dbReference type="EMBL" id="LNIX01000019">
    <property type="protein sequence ID" value="OXA44443.1"/>
    <property type="molecule type" value="Genomic_DNA"/>
</dbReference>
<dbReference type="AlphaFoldDB" id="A0A226DGT7"/>
<keyword evidence="3" id="KW-1185">Reference proteome</keyword>
<keyword evidence="1" id="KW-1133">Transmembrane helix</keyword>
<accession>A0A226DGT7</accession>
<feature type="transmembrane region" description="Helical" evidence="1">
    <location>
        <begin position="79"/>
        <end position="96"/>
    </location>
</feature>
<comment type="caution">
    <text evidence="2">The sequence shown here is derived from an EMBL/GenBank/DDBJ whole genome shotgun (WGS) entry which is preliminary data.</text>
</comment>
<keyword evidence="1" id="KW-0812">Transmembrane</keyword>
<evidence type="ECO:0000313" key="3">
    <source>
        <dbReference type="Proteomes" id="UP000198287"/>
    </source>
</evidence>
<name>A0A226DGT7_FOLCA</name>
<proteinExistence type="predicted"/>
<keyword evidence="1" id="KW-0472">Membrane</keyword>
<reference evidence="2 3" key="1">
    <citation type="submission" date="2015-12" db="EMBL/GenBank/DDBJ databases">
        <title>The genome of Folsomia candida.</title>
        <authorList>
            <person name="Faddeeva A."/>
            <person name="Derks M.F."/>
            <person name="Anvar Y."/>
            <person name="Smit S."/>
            <person name="Van Straalen N."/>
            <person name="Roelofs D."/>
        </authorList>
    </citation>
    <scope>NUCLEOTIDE SEQUENCE [LARGE SCALE GENOMIC DNA]</scope>
    <source>
        <strain evidence="2 3">VU population</strain>
        <tissue evidence="2">Whole body</tissue>
    </source>
</reference>
<feature type="transmembrane region" description="Helical" evidence="1">
    <location>
        <begin position="125"/>
        <end position="154"/>
    </location>
</feature>
<evidence type="ECO:0000313" key="2">
    <source>
        <dbReference type="EMBL" id="OXA44443.1"/>
    </source>
</evidence>
<feature type="transmembrane region" description="Helical" evidence="1">
    <location>
        <begin position="46"/>
        <end position="67"/>
    </location>
</feature>
<organism evidence="2 3">
    <name type="scientific">Folsomia candida</name>
    <name type="common">Springtail</name>
    <dbReference type="NCBI Taxonomy" id="158441"/>
    <lineage>
        <taxon>Eukaryota</taxon>
        <taxon>Metazoa</taxon>
        <taxon>Ecdysozoa</taxon>
        <taxon>Arthropoda</taxon>
        <taxon>Hexapoda</taxon>
        <taxon>Collembola</taxon>
        <taxon>Entomobryomorpha</taxon>
        <taxon>Isotomoidea</taxon>
        <taxon>Isotomidae</taxon>
        <taxon>Proisotominae</taxon>
        <taxon>Folsomia</taxon>
    </lineage>
</organism>
<gene>
    <name evidence="2" type="ORF">Fcan01_20986</name>
</gene>
<dbReference type="Proteomes" id="UP000198287">
    <property type="component" value="Unassembled WGS sequence"/>
</dbReference>
<sequence>MEGHSDTTVLTRLIKRNLKYGDIYGCSYSTWQGDRVIPKSRRGKNFVRLTIMLHLLYFLAQICSISTATQATLVDRIEAGMISVIYFVALAFRWEFHVDPVAAQLLNYISNSPAMQSTSQKSTRILFCIGFILDLTEIYIWLWAIILAALTIFLPCKPPV</sequence>